<dbReference type="Pfam" id="PF00107">
    <property type="entry name" value="ADH_zinc_N"/>
    <property type="match status" value="1"/>
</dbReference>
<dbReference type="EMBL" id="JACHIW010000002">
    <property type="protein sequence ID" value="MBB5159501.1"/>
    <property type="molecule type" value="Genomic_DNA"/>
</dbReference>
<dbReference type="InterPro" id="IPR013149">
    <property type="entry name" value="ADH-like_C"/>
</dbReference>
<dbReference type="GO" id="GO:0016491">
    <property type="term" value="F:oxidoreductase activity"/>
    <property type="evidence" value="ECO:0007669"/>
    <property type="project" value="UniProtKB-KW"/>
</dbReference>
<evidence type="ECO:0000256" key="4">
    <source>
        <dbReference type="ARBA" id="ARBA00023002"/>
    </source>
</evidence>
<dbReference type="Pfam" id="PF08240">
    <property type="entry name" value="ADH_N"/>
    <property type="match status" value="1"/>
</dbReference>
<dbReference type="SUPFAM" id="SSF50129">
    <property type="entry name" value="GroES-like"/>
    <property type="match status" value="1"/>
</dbReference>
<keyword evidence="3" id="KW-0862">Zinc</keyword>
<dbReference type="RefSeq" id="WP_184731937.1">
    <property type="nucleotide sequence ID" value="NZ_JACHIW010000002.1"/>
</dbReference>
<evidence type="ECO:0000259" key="5">
    <source>
        <dbReference type="SMART" id="SM00829"/>
    </source>
</evidence>
<dbReference type="PANTHER" id="PTHR43401:SF2">
    <property type="entry name" value="L-THREONINE 3-DEHYDROGENASE"/>
    <property type="match status" value="1"/>
</dbReference>
<dbReference type="InterPro" id="IPR020843">
    <property type="entry name" value="ER"/>
</dbReference>
<keyword evidence="4" id="KW-0560">Oxidoreductase</keyword>
<evidence type="ECO:0000256" key="3">
    <source>
        <dbReference type="ARBA" id="ARBA00022833"/>
    </source>
</evidence>
<dbReference type="Gene3D" id="3.40.50.720">
    <property type="entry name" value="NAD(P)-binding Rossmann-like Domain"/>
    <property type="match status" value="1"/>
</dbReference>
<protein>
    <submittedName>
        <fullName evidence="6">2-desacetyl-2-hydroxyethyl bacteriochlorophyllide A dehydrogenase</fullName>
    </submittedName>
</protein>
<dbReference type="Gene3D" id="3.90.180.10">
    <property type="entry name" value="Medium-chain alcohol dehydrogenases, catalytic domain"/>
    <property type="match status" value="1"/>
</dbReference>
<organism evidence="6 7">
    <name type="scientific">Saccharopolyspora phatthalungensis</name>
    <dbReference type="NCBI Taxonomy" id="664693"/>
    <lineage>
        <taxon>Bacteria</taxon>
        <taxon>Bacillati</taxon>
        <taxon>Actinomycetota</taxon>
        <taxon>Actinomycetes</taxon>
        <taxon>Pseudonocardiales</taxon>
        <taxon>Pseudonocardiaceae</taxon>
        <taxon>Saccharopolyspora</taxon>
    </lineage>
</organism>
<evidence type="ECO:0000313" key="6">
    <source>
        <dbReference type="EMBL" id="MBB5159501.1"/>
    </source>
</evidence>
<comment type="caution">
    <text evidence="6">The sequence shown here is derived from an EMBL/GenBank/DDBJ whole genome shotgun (WGS) entry which is preliminary data.</text>
</comment>
<dbReference type="InterPro" id="IPR036291">
    <property type="entry name" value="NAD(P)-bd_dom_sf"/>
</dbReference>
<name>A0A840QH87_9PSEU</name>
<evidence type="ECO:0000256" key="2">
    <source>
        <dbReference type="ARBA" id="ARBA00022723"/>
    </source>
</evidence>
<keyword evidence="7" id="KW-1185">Reference proteome</keyword>
<reference evidence="6 7" key="1">
    <citation type="submission" date="2020-08" db="EMBL/GenBank/DDBJ databases">
        <title>Sequencing the genomes of 1000 actinobacteria strains.</title>
        <authorList>
            <person name="Klenk H.-P."/>
        </authorList>
    </citation>
    <scope>NUCLEOTIDE SEQUENCE [LARGE SCALE GENOMIC DNA]</scope>
    <source>
        <strain evidence="6 7">DSM 45584</strain>
    </source>
</reference>
<dbReference type="GO" id="GO:0046872">
    <property type="term" value="F:metal ion binding"/>
    <property type="evidence" value="ECO:0007669"/>
    <property type="project" value="UniProtKB-KW"/>
</dbReference>
<dbReference type="InterPro" id="IPR011032">
    <property type="entry name" value="GroES-like_sf"/>
</dbReference>
<dbReference type="InterPro" id="IPR050129">
    <property type="entry name" value="Zn_alcohol_dh"/>
</dbReference>
<proteinExistence type="predicted"/>
<comment type="cofactor">
    <cofactor evidence="1">
        <name>Zn(2+)</name>
        <dbReference type="ChEBI" id="CHEBI:29105"/>
    </cofactor>
</comment>
<keyword evidence="2" id="KW-0479">Metal-binding</keyword>
<dbReference type="SUPFAM" id="SSF51735">
    <property type="entry name" value="NAD(P)-binding Rossmann-fold domains"/>
    <property type="match status" value="1"/>
</dbReference>
<dbReference type="InterPro" id="IPR013154">
    <property type="entry name" value="ADH-like_N"/>
</dbReference>
<dbReference type="Proteomes" id="UP000584374">
    <property type="component" value="Unassembled WGS sequence"/>
</dbReference>
<dbReference type="AlphaFoldDB" id="A0A840QH87"/>
<gene>
    <name evidence="6" type="ORF">BJ970_007100</name>
</gene>
<evidence type="ECO:0000313" key="7">
    <source>
        <dbReference type="Proteomes" id="UP000584374"/>
    </source>
</evidence>
<dbReference type="PANTHER" id="PTHR43401">
    <property type="entry name" value="L-THREONINE 3-DEHYDROGENASE"/>
    <property type="match status" value="1"/>
</dbReference>
<dbReference type="SMART" id="SM00829">
    <property type="entry name" value="PKS_ER"/>
    <property type="match status" value="1"/>
</dbReference>
<feature type="domain" description="Enoyl reductase (ER)" evidence="5">
    <location>
        <begin position="15"/>
        <end position="345"/>
    </location>
</feature>
<evidence type="ECO:0000256" key="1">
    <source>
        <dbReference type="ARBA" id="ARBA00001947"/>
    </source>
</evidence>
<accession>A0A840QH87</accession>
<sequence>MTGTTVRRTTAAVLTATGTVECRTIELPAPRPHELLVRVLATGICGSDLATYRGFHPYKKAPVVLGHELCAVVEEVGEQVTRFRPGDKVCSAAFSHCGRCADCARGATNLCRHKDNLCHLGWEGSFAEHLILRENMTFALNPAISAEAGALVEPLSIGLHAAALAHHAGMGDVAVLGSGTIGLACAIAARQRGADRIVCVDIGPRKAELATAVRADGYVDASTADVADGVRAWFPSRADVTFVASGHPGVLNDATRITRPGGQVVVVSYFDGPHEVELNSMVSGELTLRFSALSTPGDFAEVIDWLATGTVDPVPLVTHRFPLAETATALRMMDYGRGEVGKVLLIAAPDQQRHGREDA</sequence>